<dbReference type="Gene3D" id="3.90.79.10">
    <property type="entry name" value="Nucleoside Triphosphate Pyrophosphohydrolase"/>
    <property type="match status" value="1"/>
</dbReference>
<dbReference type="PANTHER" id="PTHR11383:SF3">
    <property type="entry name" value="NAD(P)H PYROPHOSPHATASE NUDT13, MITOCHONDRIAL"/>
    <property type="match status" value="1"/>
</dbReference>
<dbReference type="InterPro" id="IPR015797">
    <property type="entry name" value="NUDIX_hydrolase-like_dom_sf"/>
</dbReference>
<evidence type="ECO:0000259" key="1">
    <source>
        <dbReference type="PROSITE" id="PS51462"/>
    </source>
</evidence>
<dbReference type="Pfam" id="PF00293">
    <property type="entry name" value="NUDIX"/>
    <property type="match status" value="1"/>
</dbReference>
<dbReference type="GO" id="GO:0016787">
    <property type="term" value="F:hydrolase activity"/>
    <property type="evidence" value="ECO:0007669"/>
    <property type="project" value="UniProtKB-KW"/>
</dbReference>
<dbReference type="AlphaFoldDB" id="A0A316DDZ3"/>
<name>A0A316DDZ3_9BACT</name>
<dbReference type="Gene3D" id="2.20.70.10">
    <property type="match status" value="1"/>
</dbReference>
<proteinExistence type="predicted"/>
<protein>
    <submittedName>
        <fullName evidence="2">Nudix hydrolase family protein</fullName>
    </submittedName>
</protein>
<gene>
    <name evidence="2" type="ORF">LV89_04982</name>
</gene>
<dbReference type="PANTHER" id="PTHR11383">
    <property type="entry name" value="NUCLEOSIDE DIPHOSPHATE-LINKED MOIETY X MOTIF 13"/>
    <property type="match status" value="1"/>
</dbReference>
<keyword evidence="3" id="KW-1185">Reference proteome</keyword>
<organism evidence="2 3">
    <name type="scientific">Arcicella aurantiaca</name>
    <dbReference type="NCBI Taxonomy" id="591202"/>
    <lineage>
        <taxon>Bacteria</taxon>
        <taxon>Pseudomonadati</taxon>
        <taxon>Bacteroidota</taxon>
        <taxon>Cytophagia</taxon>
        <taxon>Cytophagales</taxon>
        <taxon>Flectobacillaceae</taxon>
        <taxon>Arcicella</taxon>
    </lineage>
</organism>
<dbReference type="InterPro" id="IPR000086">
    <property type="entry name" value="NUDIX_hydrolase_dom"/>
</dbReference>
<dbReference type="RefSeq" id="WP_109745666.1">
    <property type="nucleotide sequence ID" value="NZ_QGGO01000058.1"/>
</dbReference>
<sequence length="161" mass="18268">MKYCTKCGKTLTKKVIDQKERLCCIDNSCGFIYWNNPIPVVGIVVETDKGIVLAHNKLAPKGIFSIITGFLEADETPEIASQRETKEELGLDTTETNFLGVFPFPKANQIVIAYHIIAKGQIELNEELDEYKIVQKTELLDYSKNNKFEVQEWLNKLNVLA</sequence>
<dbReference type="EMBL" id="QGGO01000058">
    <property type="protein sequence ID" value="PWK15742.1"/>
    <property type="molecule type" value="Genomic_DNA"/>
</dbReference>
<evidence type="ECO:0000313" key="3">
    <source>
        <dbReference type="Proteomes" id="UP000245489"/>
    </source>
</evidence>
<dbReference type="Proteomes" id="UP000245489">
    <property type="component" value="Unassembled WGS sequence"/>
</dbReference>
<accession>A0A316DDZ3</accession>
<evidence type="ECO:0000313" key="2">
    <source>
        <dbReference type="EMBL" id="PWK15742.1"/>
    </source>
</evidence>
<dbReference type="SUPFAM" id="SSF55811">
    <property type="entry name" value="Nudix"/>
    <property type="match status" value="1"/>
</dbReference>
<keyword evidence="2" id="KW-0378">Hydrolase</keyword>
<dbReference type="PROSITE" id="PS51462">
    <property type="entry name" value="NUDIX"/>
    <property type="match status" value="1"/>
</dbReference>
<dbReference type="OrthoDB" id="9787476at2"/>
<feature type="domain" description="Nudix hydrolase" evidence="1">
    <location>
        <begin position="36"/>
        <end position="156"/>
    </location>
</feature>
<reference evidence="2 3" key="1">
    <citation type="submission" date="2018-05" db="EMBL/GenBank/DDBJ databases">
        <title>Genomic Encyclopedia of Archaeal and Bacterial Type Strains, Phase II (KMG-II): from individual species to whole genera.</title>
        <authorList>
            <person name="Goeker M."/>
        </authorList>
    </citation>
    <scope>NUCLEOTIDE SEQUENCE [LARGE SCALE GENOMIC DNA]</scope>
    <source>
        <strain evidence="2 3">DSM 22214</strain>
    </source>
</reference>
<comment type="caution">
    <text evidence="2">The sequence shown here is derived from an EMBL/GenBank/DDBJ whole genome shotgun (WGS) entry which is preliminary data.</text>
</comment>